<keyword evidence="2" id="KW-0732">Signal</keyword>
<dbReference type="EMBL" id="CP036425">
    <property type="protein sequence ID" value="QDU35399.1"/>
    <property type="molecule type" value="Genomic_DNA"/>
</dbReference>
<keyword evidence="1" id="KW-1133">Transmembrane helix</keyword>
<gene>
    <name evidence="3" type="ORF">KS4_34800</name>
</gene>
<evidence type="ECO:0008006" key="5">
    <source>
        <dbReference type="Google" id="ProtNLM"/>
    </source>
</evidence>
<proteinExistence type="predicted"/>
<reference evidence="3 4" key="1">
    <citation type="submission" date="2019-02" db="EMBL/GenBank/DDBJ databases">
        <title>Deep-cultivation of Planctomycetes and their phenomic and genomic characterization uncovers novel biology.</title>
        <authorList>
            <person name="Wiegand S."/>
            <person name="Jogler M."/>
            <person name="Boedeker C."/>
            <person name="Pinto D."/>
            <person name="Vollmers J."/>
            <person name="Rivas-Marin E."/>
            <person name="Kohn T."/>
            <person name="Peeters S.H."/>
            <person name="Heuer A."/>
            <person name="Rast P."/>
            <person name="Oberbeckmann S."/>
            <person name="Bunk B."/>
            <person name="Jeske O."/>
            <person name="Meyerdierks A."/>
            <person name="Storesund J.E."/>
            <person name="Kallscheuer N."/>
            <person name="Luecker S."/>
            <person name="Lage O.M."/>
            <person name="Pohl T."/>
            <person name="Merkel B.J."/>
            <person name="Hornburger P."/>
            <person name="Mueller R.-W."/>
            <person name="Bruemmer F."/>
            <person name="Labrenz M."/>
            <person name="Spormann A.M."/>
            <person name="Op den Camp H."/>
            <person name="Overmann J."/>
            <person name="Amann R."/>
            <person name="Jetten M.S.M."/>
            <person name="Mascher T."/>
            <person name="Medema M.H."/>
            <person name="Devos D.P."/>
            <person name="Kaster A.-K."/>
            <person name="Ovreas L."/>
            <person name="Rohde M."/>
            <person name="Galperin M.Y."/>
            <person name="Jogler C."/>
        </authorList>
    </citation>
    <scope>NUCLEOTIDE SEQUENCE [LARGE SCALE GENOMIC DNA]</scope>
    <source>
        <strain evidence="3 4">KS4</strain>
    </source>
</reference>
<dbReference type="Proteomes" id="UP000317369">
    <property type="component" value="Chromosome"/>
</dbReference>
<evidence type="ECO:0000313" key="3">
    <source>
        <dbReference type="EMBL" id="QDU35399.1"/>
    </source>
</evidence>
<feature type="transmembrane region" description="Helical" evidence="1">
    <location>
        <begin position="205"/>
        <end position="226"/>
    </location>
</feature>
<dbReference type="KEGG" id="pcor:KS4_34800"/>
<organism evidence="3 4">
    <name type="scientific">Poriferisphaera corsica</name>
    <dbReference type="NCBI Taxonomy" id="2528020"/>
    <lineage>
        <taxon>Bacteria</taxon>
        <taxon>Pseudomonadati</taxon>
        <taxon>Planctomycetota</taxon>
        <taxon>Phycisphaerae</taxon>
        <taxon>Phycisphaerales</taxon>
        <taxon>Phycisphaeraceae</taxon>
        <taxon>Poriferisphaera</taxon>
    </lineage>
</organism>
<evidence type="ECO:0000313" key="4">
    <source>
        <dbReference type="Proteomes" id="UP000317369"/>
    </source>
</evidence>
<feature type="signal peptide" evidence="2">
    <location>
        <begin position="1"/>
        <end position="25"/>
    </location>
</feature>
<dbReference type="AlphaFoldDB" id="A0A517YYX9"/>
<evidence type="ECO:0000256" key="1">
    <source>
        <dbReference type="SAM" id="Phobius"/>
    </source>
</evidence>
<keyword evidence="4" id="KW-1185">Reference proteome</keyword>
<dbReference type="RefSeq" id="WP_145080684.1">
    <property type="nucleotide sequence ID" value="NZ_CP036425.1"/>
</dbReference>
<keyword evidence="1" id="KW-0812">Transmembrane</keyword>
<name>A0A517YYX9_9BACT</name>
<accession>A0A517YYX9</accession>
<feature type="chain" id="PRO_5021702524" description="PEP-CTERM protein-sorting domain-containing protein" evidence="2">
    <location>
        <begin position="26"/>
        <end position="239"/>
    </location>
</feature>
<keyword evidence="1" id="KW-0472">Membrane</keyword>
<evidence type="ECO:0000256" key="2">
    <source>
        <dbReference type="SAM" id="SignalP"/>
    </source>
</evidence>
<protein>
    <recommendedName>
        <fullName evidence="5">PEP-CTERM protein-sorting domain-containing protein</fullName>
    </recommendedName>
</protein>
<sequence length="239" mass="25536" precursor="true">MRRLNFYQLVVTSTLIVSVAGVSQASLVTADGVAVESGSEFFTAQNLINTNGLNLGEDNTLTVNDFYTESFNEDHSWVTNNNGASDYYSAFAEPVLTFTFDEAQDINQIAVWGYAVENTLANGIGNSARTGTVEFSTDGINYGDAIAFNVDLTFQGDGATVTEFDTQNGVVAARITFTDNYANLNGGDRVGANLVAFNTVDDPAIAVPTPTAASLALAGLAAMFCVRKRRVYAPMRVRS</sequence>